<dbReference type="PROSITE" id="PS50850">
    <property type="entry name" value="MFS"/>
    <property type="match status" value="1"/>
</dbReference>
<feature type="transmembrane region" description="Helical" evidence="7">
    <location>
        <begin position="442"/>
        <end position="461"/>
    </location>
</feature>
<evidence type="ECO:0000256" key="7">
    <source>
        <dbReference type="SAM" id="Phobius"/>
    </source>
</evidence>
<feature type="transmembrane region" description="Helical" evidence="7">
    <location>
        <begin position="21"/>
        <end position="48"/>
    </location>
</feature>
<dbReference type="AlphaFoldDB" id="A0A1H1HB90"/>
<sequence length="469" mass="47915">MAHIRYMTVSNAPATTRSQRALIATLVLGVFAPILDTTMLTIAVHTLVVDLRTDIATIQWVSTVYLLALVVSIPLCGWLDARFGGRRTWLAALAVFAAGSALCALSWSPLSLIVFRTLQGAAAGVLMTNMQTIAVRAAGGASLARITAALGVPIALGPLIGPVLGGALLHWADWRWMFAINVPLCGIAALAALRVLPDDAPAPGTAPPLDRAGLALLAPGIVLTFYGLAELAGTGASGGVLLAVGVGAALIAAFGVHAVRARDRALVRVRLLRVPTVAASTLASLVAGGALMGTMFLLPLYWQTVRGDGALATALLLAPQAVGAFVPRFFIGGLVERFGPRAVAGTAFVAMAVATVPFAFVTAATSPVVLALLLFVRGLGLGAVLVPIMSAAYTGLSRDQFPHASMLTRGAQQMGGAVGVAAVAIILQAGLAHAPAETALHPAFWVMAAVTVLGAVPAFRLPGRADRAA</sequence>
<protein>
    <submittedName>
        <fullName evidence="9">Drug resistance transporter, EmrB/QacA subfamily</fullName>
    </submittedName>
</protein>
<feature type="transmembrane region" description="Helical" evidence="7">
    <location>
        <begin position="240"/>
        <end position="259"/>
    </location>
</feature>
<feature type="transmembrane region" description="Helical" evidence="7">
    <location>
        <begin position="310"/>
        <end position="330"/>
    </location>
</feature>
<keyword evidence="4 7" id="KW-0812">Transmembrane</keyword>
<keyword evidence="10" id="KW-1185">Reference proteome</keyword>
<keyword evidence="5 7" id="KW-1133">Transmembrane helix</keyword>
<keyword evidence="3" id="KW-1003">Cell membrane</keyword>
<dbReference type="Pfam" id="PF07690">
    <property type="entry name" value="MFS_1"/>
    <property type="match status" value="1"/>
</dbReference>
<dbReference type="InterPro" id="IPR036259">
    <property type="entry name" value="MFS_trans_sf"/>
</dbReference>
<dbReference type="Gene3D" id="1.20.1720.10">
    <property type="entry name" value="Multidrug resistance protein D"/>
    <property type="match status" value="1"/>
</dbReference>
<dbReference type="Gene3D" id="1.20.1250.20">
    <property type="entry name" value="MFS general substrate transporter like domains"/>
    <property type="match status" value="1"/>
</dbReference>
<dbReference type="GO" id="GO:0022857">
    <property type="term" value="F:transmembrane transporter activity"/>
    <property type="evidence" value="ECO:0007669"/>
    <property type="project" value="InterPro"/>
</dbReference>
<dbReference type="PANTHER" id="PTHR42718:SF46">
    <property type="entry name" value="BLR6921 PROTEIN"/>
    <property type="match status" value="1"/>
</dbReference>
<keyword evidence="6 7" id="KW-0472">Membrane</keyword>
<feature type="transmembrane region" description="Helical" evidence="7">
    <location>
        <begin position="271"/>
        <end position="298"/>
    </location>
</feature>
<feature type="transmembrane region" description="Helical" evidence="7">
    <location>
        <begin position="60"/>
        <end position="81"/>
    </location>
</feature>
<feature type="transmembrane region" description="Helical" evidence="7">
    <location>
        <begin position="176"/>
        <end position="196"/>
    </location>
</feature>
<proteinExistence type="predicted"/>
<dbReference type="NCBIfam" id="TIGR00711">
    <property type="entry name" value="efflux_EmrB"/>
    <property type="match status" value="1"/>
</dbReference>
<dbReference type="PANTHER" id="PTHR42718">
    <property type="entry name" value="MAJOR FACILITATOR SUPERFAMILY MULTIDRUG TRANSPORTER MFSC"/>
    <property type="match status" value="1"/>
</dbReference>
<comment type="subcellular location">
    <subcellularLocation>
        <location evidence="1">Cell membrane</location>
        <topology evidence="1">Multi-pass membrane protein</topology>
    </subcellularLocation>
</comment>
<dbReference type="Proteomes" id="UP000183053">
    <property type="component" value="Unassembled WGS sequence"/>
</dbReference>
<evidence type="ECO:0000256" key="5">
    <source>
        <dbReference type="ARBA" id="ARBA00022989"/>
    </source>
</evidence>
<feature type="transmembrane region" description="Helical" evidence="7">
    <location>
        <begin position="342"/>
        <end position="363"/>
    </location>
</feature>
<gene>
    <name evidence="9" type="ORF">SAMN04489765_3992</name>
</gene>
<feature type="transmembrane region" description="Helical" evidence="7">
    <location>
        <begin position="208"/>
        <end position="228"/>
    </location>
</feature>
<evidence type="ECO:0000313" key="9">
    <source>
        <dbReference type="EMBL" id="SDR22641.1"/>
    </source>
</evidence>
<evidence type="ECO:0000259" key="8">
    <source>
        <dbReference type="PROSITE" id="PS50850"/>
    </source>
</evidence>
<keyword evidence="2" id="KW-0813">Transport</keyword>
<feature type="transmembrane region" description="Helical" evidence="7">
    <location>
        <begin position="88"/>
        <end position="107"/>
    </location>
</feature>
<dbReference type="OrthoDB" id="9812221at2"/>
<evidence type="ECO:0000256" key="4">
    <source>
        <dbReference type="ARBA" id="ARBA00022692"/>
    </source>
</evidence>
<accession>A0A1H1HB90</accession>
<evidence type="ECO:0000256" key="6">
    <source>
        <dbReference type="ARBA" id="ARBA00023136"/>
    </source>
</evidence>
<dbReference type="InterPro" id="IPR011701">
    <property type="entry name" value="MFS"/>
</dbReference>
<dbReference type="EMBL" id="FNLF01000002">
    <property type="protein sequence ID" value="SDR22641.1"/>
    <property type="molecule type" value="Genomic_DNA"/>
</dbReference>
<feature type="transmembrane region" description="Helical" evidence="7">
    <location>
        <begin position="414"/>
        <end position="436"/>
    </location>
</feature>
<evidence type="ECO:0000256" key="3">
    <source>
        <dbReference type="ARBA" id="ARBA00022475"/>
    </source>
</evidence>
<evidence type="ECO:0000256" key="2">
    <source>
        <dbReference type="ARBA" id="ARBA00022448"/>
    </source>
</evidence>
<evidence type="ECO:0000256" key="1">
    <source>
        <dbReference type="ARBA" id="ARBA00004651"/>
    </source>
</evidence>
<dbReference type="STRING" id="47312.SAMN04489765_3992"/>
<organism evidence="9 10">
    <name type="scientific">Tsukamurella pulmonis</name>
    <dbReference type="NCBI Taxonomy" id="47312"/>
    <lineage>
        <taxon>Bacteria</taxon>
        <taxon>Bacillati</taxon>
        <taxon>Actinomycetota</taxon>
        <taxon>Actinomycetes</taxon>
        <taxon>Mycobacteriales</taxon>
        <taxon>Tsukamurellaceae</taxon>
        <taxon>Tsukamurella</taxon>
    </lineage>
</organism>
<feature type="transmembrane region" description="Helical" evidence="7">
    <location>
        <begin position="369"/>
        <end position="393"/>
    </location>
</feature>
<dbReference type="GO" id="GO:0005886">
    <property type="term" value="C:plasma membrane"/>
    <property type="evidence" value="ECO:0007669"/>
    <property type="project" value="UniProtKB-SubCell"/>
</dbReference>
<reference evidence="10" key="1">
    <citation type="submission" date="2016-10" db="EMBL/GenBank/DDBJ databases">
        <authorList>
            <person name="Varghese N."/>
            <person name="Submissions S."/>
        </authorList>
    </citation>
    <scope>NUCLEOTIDE SEQUENCE [LARGE SCALE GENOMIC DNA]</scope>
    <source>
        <strain evidence="10">DSM 44142</strain>
    </source>
</reference>
<dbReference type="InterPro" id="IPR004638">
    <property type="entry name" value="EmrB-like"/>
</dbReference>
<feature type="transmembrane region" description="Helical" evidence="7">
    <location>
        <begin position="146"/>
        <end position="170"/>
    </location>
</feature>
<dbReference type="InterPro" id="IPR020846">
    <property type="entry name" value="MFS_dom"/>
</dbReference>
<dbReference type="PRINTS" id="PR01036">
    <property type="entry name" value="TCRTETB"/>
</dbReference>
<dbReference type="SUPFAM" id="SSF103473">
    <property type="entry name" value="MFS general substrate transporter"/>
    <property type="match status" value="1"/>
</dbReference>
<evidence type="ECO:0000313" key="10">
    <source>
        <dbReference type="Proteomes" id="UP000183053"/>
    </source>
</evidence>
<name>A0A1H1HB90_9ACTN</name>
<feature type="domain" description="Major facilitator superfamily (MFS) profile" evidence="8">
    <location>
        <begin position="22"/>
        <end position="466"/>
    </location>
</feature>